<gene>
    <name evidence="6" type="primary">ychF</name>
    <name evidence="9" type="ORF">CQ405_06680</name>
</gene>
<dbReference type="GO" id="GO:0005737">
    <property type="term" value="C:cytoplasm"/>
    <property type="evidence" value="ECO:0007669"/>
    <property type="project" value="TreeGrafter"/>
</dbReference>
<organism evidence="9 10">
    <name type="scientific">Campylobacter blaseri</name>
    <dbReference type="NCBI Taxonomy" id="2042961"/>
    <lineage>
        <taxon>Bacteria</taxon>
        <taxon>Pseudomonadati</taxon>
        <taxon>Campylobacterota</taxon>
        <taxon>Epsilonproteobacteria</taxon>
        <taxon>Campylobacterales</taxon>
        <taxon>Campylobacteraceae</taxon>
        <taxon>Campylobacter</taxon>
    </lineage>
</organism>
<dbReference type="PANTHER" id="PTHR23305:SF18">
    <property type="entry name" value="OBG-TYPE G DOMAIN-CONTAINING PROTEIN"/>
    <property type="match status" value="1"/>
</dbReference>
<dbReference type="OrthoDB" id="9810373at2"/>
<dbReference type="Pfam" id="PF06071">
    <property type="entry name" value="YchF-GTPase_C"/>
    <property type="match status" value="1"/>
</dbReference>
<evidence type="ECO:0000256" key="1">
    <source>
        <dbReference type="ARBA" id="ARBA00001946"/>
    </source>
</evidence>
<dbReference type="InterPro" id="IPR023192">
    <property type="entry name" value="TGS-like_dom_sf"/>
</dbReference>
<proteinExistence type="inferred from homology"/>
<name>A0A2P8QZY4_9BACT</name>
<comment type="caution">
    <text evidence="9">The sequence shown here is derived from an EMBL/GenBank/DDBJ whole genome shotgun (WGS) entry which is preliminary data.</text>
</comment>
<dbReference type="GO" id="GO:0016887">
    <property type="term" value="F:ATP hydrolysis activity"/>
    <property type="evidence" value="ECO:0007669"/>
    <property type="project" value="UniProtKB-UniRule"/>
</dbReference>
<dbReference type="InterPro" id="IPR012675">
    <property type="entry name" value="Beta-grasp_dom_sf"/>
</dbReference>
<reference evidence="10" key="1">
    <citation type="submission" date="2017-10" db="EMBL/GenBank/DDBJ databases">
        <title>Campylobacter species from seals.</title>
        <authorList>
            <person name="Gilbert M.J."/>
            <person name="Zomer A.L."/>
            <person name="Timmerman A.J."/>
            <person name="Duim B."/>
            <person name="Wagenaar J.A."/>
        </authorList>
    </citation>
    <scope>NUCLEOTIDE SEQUENCE [LARGE SCALE GENOMIC DNA]</scope>
    <source>
        <strain evidence="10">17S00004-5</strain>
    </source>
</reference>
<dbReference type="FunFam" id="3.10.20.30:FF:000001">
    <property type="entry name" value="Ribosome-binding ATPase YchF"/>
    <property type="match status" value="1"/>
</dbReference>
<evidence type="ECO:0000256" key="4">
    <source>
        <dbReference type="ARBA" id="ARBA00022840"/>
    </source>
</evidence>
<dbReference type="FunFam" id="1.10.150.300:FF:000001">
    <property type="entry name" value="Ribosome-binding ATPase YchF"/>
    <property type="match status" value="1"/>
</dbReference>
<dbReference type="CDD" id="cd04867">
    <property type="entry name" value="TGS_YchF_OLA1"/>
    <property type="match status" value="1"/>
</dbReference>
<feature type="binding site" evidence="6">
    <location>
        <begin position="12"/>
        <end position="17"/>
    </location>
    <ligand>
        <name>ATP</name>
        <dbReference type="ChEBI" id="CHEBI:30616"/>
    </ligand>
</feature>
<dbReference type="RefSeq" id="WP_106871950.1">
    <property type="nucleotide sequence ID" value="NZ_CP053841.1"/>
</dbReference>
<evidence type="ECO:0000256" key="2">
    <source>
        <dbReference type="ARBA" id="ARBA00022723"/>
    </source>
</evidence>
<dbReference type="HAMAP" id="MF_00944">
    <property type="entry name" value="YchF_OLA1_ATPase"/>
    <property type="match status" value="1"/>
</dbReference>
<dbReference type="PRINTS" id="PR00326">
    <property type="entry name" value="GTP1OBG"/>
</dbReference>
<keyword evidence="10" id="KW-1185">Reference proteome</keyword>
<dbReference type="SUPFAM" id="SSF81271">
    <property type="entry name" value="TGS-like"/>
    <property type="match status" value="1"/>
</dbReference>
<feature type="domain" description="OBG-type G" evidence="7">
    <location>
        <begin position="3"/>
        <end position="260"/>
    </location>
</feature>
<evidence type="ECO:0000256" key="6">
    <source>
        <dbReference type="HAMAP-Rule" id="MF_00944"/>
    </source>
</evidence>
<dbReference type="InterPro" id="IPR006073">
    <property type="entry name" value="GTP-bd"/>
</dbReference>
<dbReference type="AlphaFoldDB" id="A0A2P8QZY4"/>
<feature type="domain" description="TGS" evidence="8">
    <location>
        <begin position="282"/>
        <end position="365"/>
    </location>
</feature>
<dbReference type="PIRSF" id="PIRSF006641">
    <property type="entry name" value="CHP00092"/>
    <property type="match status" value="1"/>
</dbReference>
<keyword evidence="5" id="KW-0460">Magnesium</keyword>
<dbReference type="Gene3D" id="3.40.50.300">
    <property type="entry name" value="P-loop containing nucleotide triphosphate hydrolases"/>
    <property type="match status" value="1"/>
</dbReference>
<dbReference type="PROSITE" id="PS51710">
    <property type="entry name" value="G_OBG"/>
    <property type="match status" value="1"/>
</dbReference>
<dbReference type="InterPro" id="IPR004396">
    <property type="entry name" value="ATPase_YchF/OLA1"/>
</dbReference>
<protein>
    <recommendedName>
        <fullName evidence="6">Ribosome-binding ATPase YchF</fullName>
    </recommendedName>
</protein>
<dbReference type="GO" id="GO:0046872">
    <property type="term" value="F:metal ion binding"/>
    <property type="evidence" value="ECO:0007669"/>
    <property type="project" value="UniProtKB-KW"/>
</dbReference>
<evidence type="ECO:0000256" key="3">
    <source>
        <dbReference type="ARBA" id="ARBA00022741"/>
    </source>
</evidence>
<dbReference type="InterPro" id="IPR013029">
    <property type="entry name" value="YchF_C"/>
</dbReference>
<dbReference type="InterPro" id="IPR004095">
    <property type="entry name" value="TGS"/>
</dbReference>
<dbReference type="NCBIfam" id="TIGR00092">
    <property type="entry name" value="redox-regulated ATPase YchF"/>
    <property type="match status" value="1"/>
</dbReference>
<evidence type="ECO:0000313" key="10">
    <source>
        <dbReference type="Proteomes" id="UP000240535"/>
    </source>
</evidence>
<dbReference type="GO" id="GO:0005524">
    <property type="term" value="F:ATP binding"/>
    <property type="evidence" value="ECO:0007669"/>
    <property type="project" value="UniProtKB-UniRule"/>
</dbReference>
<evidence type="ECO:0000259" key="8">
    <source>
        <dbReference type="PROSITE" id="PS51880"/>
    </source>
</evidence>
<sequence length="367" mass="41096">MGLAVGIVGLPNVGKSTTFNALTKAQNAEAQNYPFCTIEPNKAIVPVPDFRLKELAKIVNPKKIQYSTIEFVDIAGLVKGASKGEGLGNKFLANIRETEVILHIVRCFDDENITHVEGKIDPLRDIAIIETELILADMEQVSKKVERLNRDVKANLKGAKELQEMATALLEHLNNGENASSFKDRDDEAFLALDKELRLLSNKEVIYGANVDEEHIGEDNEYVKQVREYAKKNSREVIKLCAKIEEELVGLSDEEAKEMLQELGGNESGLEKIIKRSFDKLNLISYFTAGEIEVRAWTIKKGWKAPKAASVIHNDFEKGFIRAEVISYDDYVSCGSETKAKEAGKMRLEGKDYIVNDGDVMHFRFNV</sequence>
<dbReference type="InterPro" id="IPR012676">
    <property type="entry name" value="TGS-like"/>
</dbReference>
<dbReference type="EMBL" id="PDHH01000005">
    <property type="protein sequence ID" value="PSM51807.1"/>
    <property type="molecule type" value="Genomic_DNA"/>
</dbReference>
<dbReference type="CDD" id="cd01900">
    <property type="entry name" value="YchF"/>
    <property type="match status" value="1"/>
</dbReference>
<keyword evidence="2" id="KW-0479">Metal-binding</keyword>
<keyword evidence="3 6" id="KW-0547">Nucleotide-binding</keyword>
<dbReference type="InterPro" id="IPR027417">
    <property type="entry name" value="P-loop_NTPase"/>
</dbReference>
<dbReference type="InterPro" id="IPR041706">
    <property type="entry name" value="YchF_N"/>
</dbReference>
<dbReference type="PROSITE" id="PS51880">
    <property type="entry name" value="TGS"/>
    <property type="match status" value="1"/>
</dbReference>
<comment type="cofactor">
    <cofactor evidence="1">
        <name>Mg(2+)</name>
        <dbReference type="ChEBI" id="CHEBI:18420"/>
    </cofactor>
</comment>
<dbReference type="Gene3D" id="1.10.150.300">
    <property type="entry name" value="TGS-like domain"/>
    <property type="match status" value="1"/>
</dbReference>
<evidence type="ECO:0000313" key="9">
    <source>
        <dbReference type="EMBL" id="PSM51807.1"/>
    </source>
</evidence>
<keyword evidence="4 6" id="KW-0067">ATP-binding</keyword>
<evidence type="ECO:0000259" key="7">
    <source>
        <dbReference type="PROSITE" id="PS51710"/>
    </source>
</evidence>
<dbReference type="Gene3D" id="3.10.20.30">
    <property type="match status" value="1"/>
</dbReference>
<dbReference type="PANTHER" id="PTHR23305">
    <property type="entry name" value="OBG GTPASE FAMILY"/>
    <property type="match status" value="1"/>
</dbReference>
<dbReference type="GO" id="GO:0005525">
    <property type="term" value="F:GTP binding"/>
    <property type="evidence" value="ECO:0007669"/>
    <property type="project" value="InterPro"/>
</dbReference>
<dbReference type="Proteomes" id="UP000240535">
    <property type="component" value="Unassembled WGS sequence"/>
</dbReference>
<dbReference type="GO" id="GO:0043023">
    <property type="term" value="F:ribosomal large subunit binding"/>
    <property type="evidence" value="ECO:0007669"/>
    <property type="project" value="UniProtKB-UniRule"/>
</dbReference>
<comment type="similarity">
    <text evidence="6">Belongs to the TRAFAC class OBG-HflX-like GTPase superfamily. OBG GTPase family. YchF/OLA1 subfamily.</text>
</comment>
<dbReference type="SUPFAM" id="SSF52540">
    <property type="entry name" value="P-loop containing nucleoside triphosphate hydrolases"/>
    <property type="match status" value="1"/>
</dbReference>
<comment type="function">
    <text evidence="6">ATPase that binds to both the 70S ribosome and the 50S ribosomal subunit in a nucleotide-independent manner.</text>
</comment>
<dbReference type="Pfam" id="PF01926">
    <property type="entry name" value="MMR_HSR1"/>
    <property type="match status" value="1"/>
</dbReference>
<accession>A0A2P8QZY4</accession>
<dbReference type="InterPro" id="IPR031167">
    <property type="entry name" value="G_OBG"/>
</dbReference>
<evidence type="ECO:0000256" key="5">
    <source>
        <dbReference type="ARBA" id="ARBA00022842"/>
    </source>
</evidence>